<evidence type="ECO:0000313" key="4">
    <source>
        <dbReference type="Proteomes" id="UP001251849"/>
    </source>
</evidence>
<dbReference type="Gene3D" id="3.40.50.300">
    <property type="entry name" value="P-loop containing nucleotide triphosphate hydrolases"/>
    <property type="match status" value="1"/>
</dbReference>
<accession>A0ABU3GD01</accession>
<gene>
    <name evidence="3" type="ORF">Q9S71_12775</name>
</gene>
<dbReference type="SUPFAM" id="SSF52540">
    <property type="entry name" value="P-loop containing nucleoside triphosphate hydrolases"/>
    <property type="match status" value="1"/>
</dbReference>
<comment type="caution">
    <text evidence="3">The sequence shown here is derived from an EMBL/GenBank/DDBJ whole genome shotgun (WGS) entry which is preliminary data.</text>
</comment>
<evidence type="ECO:0000313" key="3">
    <source>
        <dbReference type="EMBL" id="MDT3317694.1"/>
    </source>
</evidence>
<sequence>MAAYLQMLECLFEFDEETRLGFTGGLSVTGTKGSSTNSKRYPLLLDEPTEVDLLSFDAVASTVVDAVLDPRLDPIALGLSGSWGSGKTSVLRLIGRQLRPADGSESTRIVIETDPWRYDPQLGIKESLIGEILAAIEAALPEDGLGEKSKSLLKRLVKRVDWTKAMKLAATSAITVTLPSVQSVLDLVKPKSEVEGEEQPEPITDMVQFRAEFEKLLESEGLASIKNVVVLVDDLDRCLPETVVETLETIRLFLSVPKMSFVIAADEERVAEAIATRFSDDGEIGEESPARLYLHKIVQTSVPVPALSDFDTEAYLVLLQIRSFVPDDVEYNGIVTEVAKARRAAATLESVKSLQRDDFVEQRNNAARIRPIVHEKTRGNPRRIKRFLNDLSVRLSIASKRGISLDEAMIAKLMVLEQYFPDDFQTLTDWLRQRTLRTNLKALEAFAGTPQATDGTDDTAGDTSKPAADDQLDGEILGESPVEGKMTSGAKVTKLTQPVPTEANPQFSEGLVRWARLSPALAKKDIAPYLVFAASFKSVFLESDALPESIRDMATQLLSRSPGEARRVSDDMLRQLEQSNATRLVSYIGGVVVDEPARQAQGIIAMLRISRVQAGAVDSVVNALKRIKPSELKVSALTTLQPTDASEILNQFEAMVSASGKAELVGAFGAVKEGI</sequence>
<dbReference type="RefSeq" id="WP_311862716.1">
    <property type="nucleotide sequence ID" value="NZ_JAUZVV010000002.1"/>
</dbReference>
<dbReference type="InterPro" id="IPR011646">
    <property type="entry name" value="KAP_P-loop"/>
</dbReference>
<feature type="domain" description="KAP NTPase" evidence="2">
    <location>
        <begin position="56"/>
        <end position="396"/>
    </location>
</feature>
<keyword evidence="4" id="KW-1185">Reference proteome</keyword>
<evidence type="ECO:0000259" key="2">
    <source>
        <dbReference type="Pfam" id="PF07693"/>
    </source>
</evidence>
<dbReference type="Proteomes" id="UP001251849">
    <property type="component" value="Unassembled WGS sequence"/>
</dbReference>
<dbReference type="InterPro" id="IPR027417">
    <property type="entry name" value="P-loop_NTPase"/>
</dbReference>
<dbReference type="EMBL" id="JAUZVV010000002">
    <property type="protein sequence ID" value="MDT3317694.1"/>
    <property type="molecule type" value="Genomic_DNA"/>
</dbReference>
<organism evidence="3 4">
    <name type="scientific">Microbacterium gawkjiense</name>
    <dbReference type="NCBI Taxonomy" id="3067309"/>
    <lineage>
        <taxon>Bacteria</taxon>
        <taxon>Bacillati</taxon>
        <taxon>Actinomycetota</taxon>
        <taxon>Actinomycetes</taxon>
        <taxon>Micrococcales</taxon>
        <taxon>Microbacteriaceae</taxon>
        <taxon>Microbacterium</taxon>
    </lineage>
</organism>
<protein>
    <submittedName>
        <fullName evidence="3">P-loop NTPase fold protein</fullName>
    </submittedName>
</protein>
<feature type="region of interest" description="Disordered" evidence="1">
    <location>
        <begin position="447"/>
        <end position="483"/>
    </location>
</feature>
<evidence type="ECO:0000256" key="1">
    <source>
        <dbReference type="SAM" id="MobiDB-lite"/>
    </source>
</evidence>
<dbReference type="PANTHER" id="PTHR22674:SF6">
    <property type="entry name" value="NTPASE KAP FAMILY P-LOOP DOMAIN-CONTAINING PROTEIN 1"/>
    <property type="match status" value="1"/>
</dbReference>
<proteinExistence type="predicted"/>
<name>A0ABU3GD01_9MICO</name>
<dbReference type="InterPro" id="IPR052754">
    <property type="entry name" value="NTPase_KAP_P-loop"/>
</dbReference>
<reference evidence="3 4" key="1">
    <citation type="submission" date="2023-08" db="EMBL/GenBank/DDBJ databases">
        <title>Microbacterium aquilitoris sp. nov. and Microbacterium gwkjibeachense sp. nov., isolated from beach.</title>
        <authorList>
            <person name="Lee S.D."/>
            <person name="Yang H."/>
            <person name="Kim I."/>
        </authorList>
    </citation>
    <scope>NUCLEOTIDE SEQUENCE [LARGE SCALE GENOMIC DNA]</scope>
    <source>
        <strain evidence="3 4">KSW4-11</strain>
    </source>
</reference>
<dbReference type="Pfam" id="PF07693">
    <property type="entry name" value="KAP_NTPase"/>
    <property type="match status" value="1"/>
</dbReference>
<dbReference type="PANTHER" id="PTHR22674">
    <property type="entry name" value="NTPASE, KAP FAMILY P-LOOP DOMAIN-CONTAINING 1"/>
    <property type="match status" value="1"/>
</dbReference>